<dbReference type="EMBL" id="JZCR01000011">
    <property type="protein sequence ID" value="KJW13057.1"/>
    <property type="molecule type" value="Genomic_DNA"/>
</dbReference>
<dbReference type="InterPro" id="IPR013823">
    <property type="entry name" value="Ribosomal_bL12_C"/>
</dbReference>
<dbReference type="GO" id="GO:0003729">
    <property type="term" value="F:mRNA binding"/>
    <property type="evidence" value="ECO:0007669"/>
    <property type="project" value="TreeGrafter"/>
</dbReference>
<dbReference type="NCBIfam" id="TIGR00855">
    <property type="entry name" value="L12"/>
    <property type="match status" value="1"/>
</dbReference>
<evidence type="ECO:0000313" key="9">
    <source>
        <dbReference type="Proteomes" id="UP000033491"/>
    </source>
</evidence>
<organism evidence="8 9">
    <name type="scientific">Levilactobacillus spicheri</name>
    <dbReference type="NCBI Taxonomy" id="216463"/>
    <lineage>
        <taxon>Bacteria</taxon>
        <taxon>Bacillati</taxon>
        <taxon>Bacillota</taxon>
        <taxon>Bacilli</taxon>
        <taxon>Lactobacillales</taxon>
        <taxon>Lactobacillaceae</taxon>
        <taxon>Levilactobacillus</taxon>
    </lineage>
</organism>
<dbReference type="STRING" id="216463.VC81_04780"/>
<dbReference type="RefSeq" id="WP_024747613.1">
    <property type="nucleotide sequence ID" value="NZ_BJZI01000019.1"/>
</dbReference>
<evidence type="ECO:0000256" key="1">
    <source>
        <dbReference type="ARBA" id="ARBA00007197"/>
    </source>
</evidence>
<evidence type="ECO:0000259" key="5">
    <source>
        <dbReference type="Pfam" id="PF00542"/>
    </source>
</evidence>
<comment type="function">
    <text evidence="4">Forms part of the ribosomal stalk which helps the ribosome interact with GTP-bound translation factors. Is thus essential for accurate translation.</text>
</comment>
<dbReference type="Pfam" id="PF16320">
    <property type="entry name" value="Ribosomal_L12_N"/>
    <property type="match status" value="1"/>
</dbReference>
<sequence length="121" mass="12284">MAFDKDAIIASLKEASITDLNDLVKAIEDEFGVSAAAPVAAAGAAGGDAAAKDSFDVELTESGDAKVKAIKAVREITGLGLKDAKGLVDNVPSVIKEGVSEDEANDIKEKLEAVGGVVTLK</sequence>
<accession>A0A0F3RW92</accession>
<dbReference type="OrthoDB" id="9811748at2"/>
<evidence type="ECO:0000313" key="7">
    <source>
        <dbReference type="EMBL" id="GEO67099.1"/>
    </source>
</evidence>
<evidence type="ECO:0000256" key="4">
    <source>
        <dbReference type="HAMAP-Rule" id="MF_00368"/>
    </source>
</evidence>
<dbReference type="PANTHER" id="PTHR45987:SF4">
    <property type="entry name" value="LARGE RIBOSOMAL SUBUNIT PROTEIN BL12M"/>
    <property type="match status" value="1"/>
</dbReference>
<proteinExistence type="inferred from homology"/>
<dbReference type="GeneID" id="84783473"/>
<dbReference type="InterPro" id="IPR036235">
    <property type="entry name" value="Ribosomal_bL12_oligo_N_sf"/>
</dbReference>
<dbReference type="PATRIC" id="fig|216463.3.peg.60"/>
<dbReference type="InterPro" id="IPR008932">
    <property type="entry name" value="Ribosomal_bL12_oligo"/>
</dbReference>
<reference evidence="7 10" key="2">
    <citation type="submission" date="2019-07" db="EMBL/GenBank/DDBJ databases">
        <title>Whole genome shotgun sequence of Lactobacillus spicheri NBRC 107155.</title>
        <authorList>
            <person name="Hosoyama A."/>
            <person name="Uohara A."/>
            <person name="Ohji S."/>
            <person name="Ichikawa N."/>
        </authorList>
    </citation>
    <scope>NUCLEOTIDE SEQUENCE [LARGE SCALE GENOMIC DNA]</scope>
    <source>
        <strain evidence="7 10">NBRC 107155</strain>
    </source>
</reference>
<dbReference type="Proteomes" id="UP000321691">
    <property type="component" value="Unassembled WGS sequence"/>
</dbReference>
<dbReference type="Gene3D" id="1.20.5.710">
    <property type="entry name" value="Single helix bin"/>
    <property type="match status" value="1"/>
</dbReference>
<gene>
    <name evidence="4 8" type="primary">rplL</name>
    <name evidence="7" type="ORF">LSP04_15180</name>
    <name evidence="8" type="ORF">VC81_04780</name>
</gene>
<dbReference type="Proteomes" id="UP000033491">
    <property type="component" value="Unassembled WGS sequence"/>
</dbReference>
<evidence type="ECO:0000256" key="2">
    <source>
        <dbReference type="ARBA" id="ARBA00022980"/>
    </source>
</evidence>
<dbReference type="AlphaFoldDB" id="A0A0F3RW92"/>
<comment type="caution">
    <text evidence="8">The sequence shown here is derived from an EMBL/GenBank/DDBJ whole genome shotgun (WGS) entry which is preliminary data.</text>
</comment>
<keyword evidence="2 4" id="KW-0689">Ribosomal protein</keyword>
<keyword evidence="10" id="KW-1185">Reference proteome</keyword>
<name>A0A0F3RW92_9LACO</name>
<evidence type="ECO:0000313" key="8">
    <source>
        <dbReference type="EMBL" id="KJW13057.1"/>
    </source>
</evidence>
<evidence type="ECO:0000313" key="10">
    <source>
        <dbReference type="Proteomes" id="UP000321691"/>
    </source>
</evidence>
<evidence type="ECO:0000259" key="6">
    <source>
        <dbReference type="Pfam" id="PF16320"/>
    </source>
</evidence>
<dbReference type="FunFam" id="3.30.1390.10:FF:000001">
    <property type="entry name" value="50S ribosomal protein L7/L12"/>
    <property type="match status" value="1"/>
</dbReference>
<dbReference type="InterPro" id="IPR000206">
    <property type="entry name" value="Ribosomal_bL12"/>
</dbReference>
<comment type="subunit">
    <text evidence="4">Homodimer. Part of the ribosomal stalk of the 50S ribosomal subunit. Forms a multimeric L10(L12)X complex, where L10 forms an elongated spine to which 2 to 4 L12 dimers bind in a sequential fashion. Binds GTP-bound translation factors.</text>
</comment>
<feature type="domain" description="Large ribosomal subunit protein bL12 C-terminal" evidence="5">
    <location>
        <begin position="55"/>
        <end position="121"/>
    </location>
</feature>
<reference evidence="8 9" key="1">
    <citation type="submission" date="2015-03" db="EMBL/GenBank/DDBJ databases">
        <authorList>
            <person name="Zheng J."/>
            <person name="Ganezle M."/>
        </authorList>
    </citation>
    <scope>NUCLEOTIDE SEQUENCE [LARGE SCALE GENOMIC DNA]</scope>
    <source>
        <strain evidence="8 9">LP38</strain>
    </source>
</reference>
<evidence type="ECO:0000256" key="3">
    <source>
        <dbReference type="ARBA" id="ARBA00023274"/>
    </source>
</evidence>
<dbReference type="GO" id="GO:0003735">
    <property type="term" value="F:structural constituent of ribosome"/>
    <property type="evidence" value="ECO:0007669"/>
    <property type="project" value="InterPro"/>
</dbReference>
<protein>
    <recommendedName>
        <fullName evidence="4">Large ribosomal subunit protein bL12</fullName>
    </recommendedName>
</protein>
<dbReference type="GO" id="GO:0006412">
    <property type="term" value="P:translation"/>
    <property type="evidence" value="ECO:0007669"/>
    <property type="project" value="UniProtKB-UniRule"/>
</dbReference>
<dbReference type="GO" id="GO:0022625">
    <property type="term" value="C:cytosolic large ribosomal subunit"/>
    <property type="evidence" value="ECO:0007669"/>
    <property type="project" value="TreeGrafter"/>
</dbReference>
<comment type="similarity">
    <text evidence="1 4">Belongs to the bacterial ribosomal protein bL12 family.</text>
</comment>
<feature type="domain" description="Large ribosomal subunit protein bL12 oligomerization" evidence="6">
    <location>
        <begin position="5"/>
        <end position="50"/>
    </location>
</feature>
<dbReference type="HAMAP" id="MF_00368">
    <property type="entry name" value="Ribosomal_bL12"/>
    <property type="match status" value="1"/>
</dbReference>
<dbReference type="EMBL" id="BJZI01000019">
    <property type="protein sequence ID" value="GEO67099.1"/>
    <property type="molecule type" value="Genomic_DNA"/>
</dbReference>
<dbReference type="SUPFAM" id="SSF48300">
    <property type="entry name" value="Ribosomal protein L7/12, oligomerisation (N-terminal) domain"/>
    <property type="match status" value="1"/>
</dbReference>
<dbReference type="Pfam" id="PF00542">
    <property type="entry name" value="Ribosomal_L12"/>
    <property type="match status" value="1"/>
</dbReference>
<dbReference type="SUPFAM" id="SSF54736">
    <property type="entry name" value="ClpS-like"/>
    <property type="match status" value="1"/>
</dbReference>
<keyword evidence="3 4" id="KW-0687">Ribonucleoprotein</keyword>
<dbReference type="InterPro" id="IPR014719">
    <property type="entry name" value="Ribosomal_bL12_C/ClpS-like"/>
</dbReference>
<dbReference type="Gene3D" id="3.30.1390.10">
    <property type="match status" value="1"/>
</dbReference>
<dbReference type="PANTHER" id="PTHR45987">
    <property type="entry name" value="39S RIBOSOMAL PROTEIN L12"/>
    <property type="match status" value="1"/>
</dbReference>